<dbReference type="PANTHER" id="PTHR39465">
    <property type="entry name" value="DNA LIGASE D, 3'-PHOSPHOESTERASE DOMAIN"/>
    <property type="match status" value="1"/>
</dbReference>
<dbReference type="AlphaFoldDB" id="A0A133U8G4"/>
<dbReference type="Proteomes" id="UP000070589">
    <property type="component" value="Unassembled WGS sequence"/>
</dbReference>
<dbReference type="PANTHER" id="PTHR39465:SF1">
    <property type="entry name" value="DNA LIGASE D 3'-PHOSPHOESTERASE DOMAIN-CONTAINING PROTEIN"/>
    <property type="match status" value="1"/>
</dbReference>
<comment type="caution">
    <text evidence="2">The sequence shown here is derived from an EMBL/GenBank/DDBJ whole genome shotgun (WGS) entry which is preliminary data.</text>
</comment>
<name>A0A133U8G4_9EURY</name>
<evidence type="ECO:0000313" key="2">
    <source>
        <dbReference type="EMBL" id="KXA90468.1"/>
    </source>
</evidence>
<dbReference type="EMBL" id="LHXL01000005">
    <property type="protein sequence ID" value="KXA90468.1"/>
    <property type="molecule type" value="Genomic_DNA"/>
</dbReference>
<dbReference type="NCBIfam" id="TIGR02777">
    <property type="entry name" value="LigD_PE_dom"/>
    <property type="match status" value="1"/>
</dbReference>
<gene>
    <name evidence="2" type="ORF">AKJ62_00815</name>
</gene>
<sequence length="138" mass="16126">MEKKSEGFLIEMGELKYSMQKHDASTLHYDLRLERDGVLKSWAIPKGPSKDPSDKRLAIQTEDHSLDHAFFEGEIEEGRYGAGNVELWDRGNYEPVKWEEDEIIVDIHGENLDGKYVLIRFQPEENPDNWLFFKKKGK</sequence>
<dbReference type="InterPro" id="IPR014144">
    <property type="entry name" value="LigD_PE_domain"/>
</dbReference>
<dbReference type="Pfam" id="PF13298">
    <property type="entry name" value="LigD_N"/>
    <property type="match status" value="1"/>
</dbReference>
<protein>
    <recommendedName>
        <fullName evidence="1">DNA ligase D 3'-phosphoesterase domain-containing protein</fullName>
    </recommendedName>
</protein>
<feature type="domain" description="DNA ligase D 3'-phosphoesterase" evidence="1">
    <location>
        <begin position="20"/>
        <end position="120"/>
    </location>
</feature>
<evidence type="ECO:0000259" key="1">
    <source>
        <dbReference type="Pfam" id="PF13298"/>
    </source>
</evidence>
<proteinExistence type="predicted"/>
<reference evidence="2 3" key="1">
    <citation type="journal article" date="2016" name="Sci. Rep.">
        <title>Metabolic traits of an uncultured archaeal lineage -MSBL1- from brine pools of the Red Sea.</title>
        <authorList>
            <person name="Mwirichia R."/>
            <person name="Alam I."/>
            <person name="Rashid M."/>
            <person name="Vinu M."/>
            <person name="Ba-Alawi W."/>
            <person name="Anthony Kamau A."/>
            <person name="Kamanda Ngugi D."/>
            <person name="Goker M."/>
            <person name="Klenk H.P."/>
            <person name="Bajic V."/>
            <person name="Stingl U."/>
        </authorList>
    </citation>
    <scope>NUCLEOTIDE SEQUENCE [LARGE SCALE GENOMIC DNA]</scope>
    <source>
        <strain evidence="2">SCGC-AAA259D14</strain>
    </source>
</reference>
<dbReference type="PATRIC" id="fig|1698261.3.peg.687"/>
<accession>A0A133U8G4</accession>
<keyword evidence="3" id="KW-1185">Reference proteome</keyword>
<evidence type="ECO:0000313" key="3">
    <source>
        <dbReference type="Proteomes" id="UP000070589"/>
    </source>
</evidence>
<organism evidence="2 3">
    <name type="scientific">candidate division MSBL1 archaeon SCGC-AAA259D14</name>
    <dbReference type="NCBI Taxonomy" id="1698261"/>
    <lineage>
        <taxon>Archaea</taxon>
        <taxon>Methanobacteriati</taxon>
        <taxon>Methanobacteriota</taxon>
        <taxon>candidate division MSBL1</taxon>
    </lineage>
</organism>